<sequence>MPSADSSLLDPGLCANTERSFEAGSSCSGSARNVCAGCYLVQYCNKECQSVHWKTHKKDCRSPYIKESWRPSWGQEGRHPAFMGFEASNLGMTPFGGRQYMWGNMPALDVLNLERNEGFEEGRDYTLLFAVIAASGDIRNLVSSIAGLPEVYTGLCTVTINDREFDIVARNAILLLTALHFEPGIAMPIMLHIWYSALIPVEVLQSLQDNILPLIKDVCTKIQSKPPSSLQAKTWRYGTRSLRLVLRKEQWIRLQQFFNVPEGLSAALAQKIRKSVMLAPGRRDYVDRALYTQPPAWRVCTMKFREDGILLPFGSSRKGFDIPNPTFYQTKDTWPMKDDSDPLRSWRIDEIIQHSSFAKKDMYGSLFFYLRKLLLQFCHQFRNSNVDLQLFQVDALELPSLLKRGGQANYSFDRIEVSNITDRGYLGLELTLSIFGPLLKPRSQNPKATLLALFLNAIHEESYGASVIASLESDKDRICRYLPLTREVLANARPSSADFIRFIEASAMFRDFDKPFRRFMEQCRFSEISAVNGLRMKEKNSIVKSWPLRLGERATANEFDILHASGHHGSERYVEWERAI</sequence>
<name>A0ACC8EK95_9PEZI</name>
<protein>
    <submittedName>
        <fullName evidence="1">Uncharacterized protein</fullName>
    </submittedName>
</protein>
<reference evidence="1 2" key="1">
    <citation type="journal article" date="2016" name="Nat. Commun.">
        <title>Ectomycorrhizal ecology is imprinted in the genome of the dominant symbiotic fungus Cenococcum geophilum.</title>
        <authorList>
            <consortium name="DOE Joint Genome Institute"/>
            <person name="Peter M."/>
            <person name="Kohler A."/>
            <person name="Ohm R.A."/>
            <person name="Kuo A."/>
            <person name="Krutzmann J."/>
            <person name="Morin E."/>
            <person name="Arend M."/>
            <person name="Barry K.W."/>
            <person name="Binder M."/>
            <person name="Choi C."/>
            <person name="Clum A."/>
            <person name="Copeland A."/>
            <person name="Grisel N."/>
            <person name="Haridas S."/>
            <person name="Kipfer T."/>
            <person name="LaButti K."/>
            <person name="Lindquist E."/>
            <person name="Lipzen A."/>
            <person name="Maire R."/>
            <person name="Meier B."/>
            <person name="Mihaltcheva S."/>
            <person name="Molinier V."/>
            <person name="Murat C."/>
            <person name="Poggeler S."/>
            <person name="Quandt C.A."/>
            <person name="Sperisen C."/>
            <person name="Tritt A."/>
            <person name="Tisserant E."/>
            <person name="Crous P.W."/>
            <person name="Henrissat B."/>
            <person name="Nehls U."/>
            <person name="Egli S."/>
            <person name="Spatafora J.W."/>
            <person name="Grigoriev I.V."/>
            <person name="Martin F.M."/>
        </authorList>
    </citation>
    <scope>NUCLEOTIDE SEQUENCE [LARGE SCALE GENOMIC DNA]</scope>
    <source>
        <strain evidence="1 2">1.58</strain>
    </source>
</reference>
<dbReference type="EMBL" id="KV748291">
    <property type="protein sequence ID" value="OCK86685.1"/>
    <property type="molecule type" value="Genomic_DNA"/>
</dbReference>
<gene>
    <name evidence="1" type="ORF">K441DRAFT_649833</name>
</gene>
<evidence type="ECO:0000313" key="2">
    <source>
        <dbReference type="Proteomes" id="UP000250078"/>
    </source>
</evidence>
<proteinExistence type="predicted"/>
<accession>A0ACC8EK95</accession>
<evidence type="ECO:0000313" key="1">
    <source>
        <dbReference type="EMBL" id="OCK86685.1"/>
    </source>
</evidence>
<organism evidence="1 2">
    <name type="scientific">Cenococcum geophilum 1.58</name>
    <dbReference type="NCBI Taxonomy" id="794803"/>
    <lineage>
        <taxon>Eukaryota</taxon>
        <taxon>Fungi</taxon>
        <taxon>Dikarya</taxon>
        <taxon>Ascomycota</taxon>
        <taxon>Pezizomycotina</taxon>
        <taxon>Dothideomycetes</taxon>
        <taxon>Pleosporomycetidae</taxon>
        <taxon>Gloniales</taxon>
        <taxon>Gloniaceae</taxon>
        <taxon>Cenococcum</taxon>
    </lineage>
</organism>
<keyword evidence="2" id="KW-1185">Reference proteome</keyword>
<dbReference type="Proteomes" id="UP000250078">
    <property type="component" value="Unassembled WGS sequence"/>
</dbReference>